<reference evidence="4" key="1">
    <citation type="submission" date="2018-06" db="EMBL/GenBank/DDBJ databases">
        <title>Genome assembly of Danube salmon.</title>
        <authorList>
            <person name="Macqueen D.J."/>
            <person name="Gundappa M.K."/>
        </authorList>
    </citation>
    <scope>NUCLEOTIDE SEQUENCE [LARGE SCALE GENOMIC DNA]</scope>
</reference>
<evidence type="ECO:0000259" key="2">
    <source>
        <dbReference type="PROSITE" id="PS50102"/>
    </source>
</evidence>
<dbReference type="InterPro" id="IPR038876">
    <property type="entry name" value="ENOX"/>
</dbReference>
<reference evidence="3" key="2">
    <citation type="submission" date="2025-08" db="UniProtKB">
        <authorList>
            <consortium name="Ensembl"/>
        </authorList>
    </citation>
    <scope>IDENTIFICATION</scope>
</reference>
<dbReference type="Gene3D" id="3.30.70.330">
    <property type="match status" value="1"/>
</dbReference>
<dbReference type="InterPro" id="IPR012677">
    <property type="entry name" value="Nucleotide-bd_a/b_plait_sf"/>
</dbReference>
<reference evidence="3" key="3">
    <citation type="submission" date="2025-09" db="UniProtKB">
        <authorList>
            <consortium name="Ensembl"/>
        </authorList>
    </citation>
    <scope>IDENTIFICATION</scope>
</reference>
<dbReference type="SUPFAM" id="SSF54928">
    <property type="entry name" value="RNA-binding domain, RBD"/>
    <property type="match status" value="1"/>
</dbReference>
<name>A0A4W5K8J9_9TELE</name>
<keyword evidence="4" id="KW-1185">Reference proteome</keyword>
<dbReference type="PANTHER" id="PTHR16001">
    <property type="entry name" value="ECTO-NOX DISULFIDE-THIOL EXCHANGER"/>
    <property type="match status" value="1"/>
</dbReference>
<dbReference type="Ensembl" id="ENSHHUT00000007052.1">
    <property type="protein sequence ID" value="ENSHHUP00000006845.1"/>
    <property type="gene ID" value="ENSHHUG00000004215.1"/>
</dbReference>
<evidence type="ECO:0000256" key="1">
    <source>
        <dbReference type="PROSITE-ProRule" id="PRU00176"/>
    </source>
</evidence>
<dbReference type="SMART" id="SM00360">
    <property type="entry name" value="RRM"/>
    <property type="match status" value="1"/>
</dbReference>
<sequence>LTDAVERPPGCKTVFVGGLPENSTEALIVEVFGQLGEIIAIRKSKKNFCHIRFAEEFTVDRALFLSGTFPMFSIKLHAVWWNTCPPSSVRDLNYVGQ</sequence>
<dbReference type="STRING" id="62062.ENSHHUP00000006845"/>
<evidence type="ECO:0000313" key="4">
    <source>
        <dbReference type="Proteomes" id="UP000314982"/>
    </source>
</evidence>
<dbReference type="InterPro" id="IPR035979">
    <property type="entry name" value="RBD_domain_sf"/>
</dbReference>
<dbReference type="GO" id="GO:0016491">
    <property type="term" value="F:oxidoreductase activity"/>
    <property type="evidence" value="ECO:0007669"/>
    <property type="project" value="InterPro"/>
</dbReference>
<dbReference type="Pfam" id="PF00076">
    <property type="entry name" value="RRM_1"/>
    <property type="match status" value="1"/>
</dbReference>
<dbReference type="GO" id="GO:0009897">
    <property type="term" value="C:external side of plasma membrane"/>
    <property type="evidence" value="ECO:0007669"/>
    <property type="project" value="InterPro"/>
</dbReference>
<dbReference type="PROSITE" id="PS50102">
    <property type="entry name" value="RRM"/>
    <property type="match status" value="1"/>
</dbReference>
<keyword evidence="1" id="KW-0694">RNA-binding</keyword>
<dbReference type="GO" id="GO:0003723">
    <property type="term" value="F:RNA binding"/>
    <property type="evidence" value="ECO:0007669"/>
    <property type="project" value="UniProtKB-UniRule"/>
</dbReference>
<dbReference type="PANTHER" id="PTHR16001:SF7">
    <property type="entry name" value="ECTO-NOX DISULFIDE-THIOL EXCHANGER 2"/>
    <property type="match status" value="1"/>
</dbReference>
<proteinExistence type="predicted"/>
<feature type="domain" description="RRM" evidence="2">
    <location>
        <begin position="12"/>
        <end position="68"/>
    </location>
</feature>
<evidence type="ECO:0000313" key="3">
    <source>
        <dbReference type="Ensembl" id="ENSHHUP00000006845.1"/>
    </source>
</evidence>
<accession>A0A4W5K8J9</accession>
<organism evidence="3 4">
    <name type="scientific">Hucho hucho</name>
    <name type="common">huchen</name>
    <dbReference type="NCBI Taxonomy" id="62062"/>
    <lineage>
        <taxon>Eukaryota</taxon>
        <taxon>Metazoa</taxon>
        <taxon>Chordata</taxon>
        <taxon>Craniata</taxon>
        <taxon>Vertebrata</taxon>
        <taxon>Euteleostomi</taxon>
        <taxon>Actinopterygii</taxon>
        <taxon>Neopterygii</taxon>
        <taxon>Teleostei</taxon>
        <taxon>Protacanthopterygii</taxon>
        <taxon>Salmoniformes</taxon>
        <taxon>Salmonidae</taxon>
        <taxon>Salmoninae</taxon>
        <taxon>Hucho</taxon>
    </lineage>
</organism>
<dbReference type="InterPro" id="IPR000504">
    <property type="entry name" value="RRM_dom"/>
</dbReference>
<dbReference type="AlphaFoldDB" id="A0A4W5K8J9"/>
<dbReference type="Proteomes" id="UP000314982">
    <property type="component" value="Unassembled WGS sequence"/>
</dbReference>
<dbReference type="GeneTree" id="ENSGT00390000006788"/>
<protein>
    <recommendedName>
        <fullName evidence="2">RRM domain-containing protein</fullName>
    </recommendedName>
</protein>
<dbReference type="GO" id="GO:0007624">
    <property type="term" value="P:ultradian rhythm"/>
    <property type="evidence" value="ECO:0007669"/>
    <property type="project" value="InterPro"/>
</dbReference>